<comment type="similarity">
    <text evidence="2">Belongs to the UPF0057 (PMP3) family.</text>
</comment>
<evidence type="ECO:0000313" key="7">
    <source>
        <dbReference type="EMBL" id="TDP32108.1"/>
    </source>
</evidence>
<organism evidence="7 8">
    <name type="scientific">Idiomarina aquatica</name>
    <dbReference type="NCBI Taxonomy" id="1327752"/>
    <lineage>
        <taxon>Bacteria</taxon>
        <taxon>Pseudomonadati</taxon>
        <taxon>Pseudomonadota</taxon>
        <taxon>Gammaproteobacteria</taxon>
        <taxon>Alteromonadales</taxon>
        <taxon>Idiomarinaceae</taxon>
        <taxon>Idiomarina</taxon>
    </lineage>
</organism>
<evidence type="ECO:0000313" key="8">
    <source>
        <dbReference type="Proteomes" id="UP000295531"/>
    </source>
</evidence>
<proteinExistence type="inferred from homology"/>
<evidence type="ECO:0000256" key="5">
    <source>
        <dbReference type="ARBA" id="ARBA00023136"/>
    </source>
</evidence>
<dbReference type="AlphaFoldDB" id="A0A4R6P307"/>
<comment type="subcellular location">
    <subcellularLocation>
        <location evidence="1">Membrane</location>
    </subcellularLocation>
</comment>
<evidence type="ECO:0000256" key="2">
    <source>
        <dbReference type="ARBA" id="ARBA00009530"/>
    </source>
</evidence>
<dbReference type="Pfam" id="PF01679">
    <property type="entry name" value="Pmp3"/>
    <property type="match status" value="1"/>
</dbReference>
<dbReference type="InterPro" id="IPR000612">
    <property type="entry name" value="PMP3"/>
</dbReference>
<dbReference type="Proteomes" id="UP000295531">
    <property type="component" value="Unassembled WGS sequence"/>
</dbReference>
<evidence type="ECO:0000256" key="4">
    <source>
        <dbReference type="ARBA" id="ARBA00022989"/>
    </source>
</evidence>
<protein>
    <recommendedName>
        <fullName evidence="9">Proteolipid membrane potential modulator</fullName>
    </recommendedName>
</protein>
<gene>
    <name evidence="7" type="ORF">DEU29_11148</name>
</gene>
<sequence>MLYILAILLPPLAVLFTGKIFQFIFNLILAAVGVILAVVTLGAFGLIYILAIIHAIIIVHGHRQEKRDERLVRAVRGDKK</sequence>
<dbReference type="EMBL" id="SNXI01000011">
    <property type="protein sequence ID" value="TDP32108.1"/>
    <property type="molecule type" value="Genomic_DNA"/>
</dbReference>
<evidence type="ECO:0000256" key="6">
    <source>
        <dbReference type="SAM" id="Phobius"/>
    </source>
</evidence>
<keyword evidence="8" id="KW-1185">Reference proteome</keyword>
<evidence type="ECO:0000256" key="3">
    <source>
        <dbReference type="ARBA" id="ARBA00022692"/>
    </source>
</evidence>
<comment type="caution">
    <text evidence="7">The sequence shown here is derived from an EMBL/GenBank/DDBJ whole genome shotgun (WGS) entry which is preliminary data.</text>
</comment>
<accession>A0A4R6P307</accession>
<keyword evidence="3 6" id="KW-0812">Transmembrane</keyword>
<feature type="transmembrane region" description="Helical" evidence="6">
    <location>
        <begin position="27"/>
        <end position="60"/>
    </location>
</feature>
<evidence type="ECO:0008006" key="9">
    <source>
        <dbReference type="Google" id="ProtNLM"/>
    </source>
</evidence>
<dbReference type="RefSeq" id="WP_133540025.1">
    <property type="nucleotide sequence ID" value="NZ_SNXI01000011.1"/>
</dbReference>
<dbReference type="GO" id="GO:0016020">
    <property type="term" value="C:membrane"/>
    <property type="evidence" value="ECO:0007669"/>
    <property type="project" value="UniProtKB-SubCell"/>
</dbReference>
<name>A0A4R6P307_9GAMM</name>
<dbReference type="PROSITE" id="PS01309">
    <property type="entry name" value="UPF0057"/>
    <property type="match status" value="1"/>
</dbReference>
<keyword evidence="4 6" id="KW-1133">Transmembrane helix</keyword>
<reference evidence="7 8" key="1">
    <citation type="submission" date="2019-03" db="EMBL/GenBank/DDBJ databases">
        <title>Freshwater and sediment microbial communities from various areas in North America, analyzing microbe dynamics in response to fracking.</title>
        <authorList>
            <person name="Lamendella R."/>
        </authorList>
    </citation>
    <scope>NUCLEOTIDE SEQUENCE [LARGE SCALE GENOMIC DNA]</scope>
    <source>
        <strain evidence="7 8">18_TX</strain>
    </source>
</reference>
<keyword evidence="5 6" id="KW-0472">Membrane</keyword>
<evidence type="ECO:0000256" key="1">
    <source>
        <dbReference type="ARBA" id="ARBA00004370"/>
    </source>
</evidence>